<keyword evidence="1" id="KW-0479">Metal-binding</keyword>
<dbReference type="InterPro" id="IPR051581">
    <property type="entry name" value="Ca-bind"/>
</dbReference>
<reference evidence="7" key="1">
    <citation type="journal article" date="2015" name="PLoS Genet.">
        <title>Genome Sequence and Transcriptome Analyses of Chrysochromulina tobin: Metabolic Tools for Enhanced Algal Fitness in the Prominent Order Prymnesiales (Haptophyceae).</title>
        <authorList>
            <person name="Hovde B.T."/>
            <person name="Deodato C.R."/>
            <person name="Hunsperger H.M."/>
            <person name="Ryken S.A."/>
            <person name="Yost W."/>
            <person name="Jha R.K."/>
            <person name="Patterson J."/>
            <person name="Monnat R.J. Jr."/>
            <person name="Barlow S.B."/>
            <person name="Starkenburg S.R."/>
            <person name="Cattolico R.A."/>
        </authorList>
    </citation>
    <scope>NUCLEOTIDE SEQUENCE</scope>
    <source>
        <strain evidence="7">CCMP291</strain>
    </source>
</reference>
<dbReference type="InterPro" id="IPR018247">
    <property type="entry name" value="EF_Hand_1_Ca_BS"/>
</dbReference>
<evidence type="ECO:0000313" key="6">
    <source>
        <dbReference type="EMBL" id="KOO34824.1"/>
    </source>
</evidence>
<dbReference type="PROSITE" id="PS50222">
    <property type="entry name" value="EF_HAND_2"/>
    <property type="match status" value="2"/>
</dbReference>
<proteinExistence type="predicted"/>
<dbReference type="PANTHER" id="PTHR34524:SF6">
    <property type="entry name" value="CALCYPHOSINE LIKE"/>
    <property type="match status" value="1"/>
</dbReference>
<dbReference type="Gene3D" id="1.10.238.10">
    <property type="entry name" value="EF-hand"/>
    <property type="match status" value="3"/>
</dbReference>
<dbReference type="PANTHER" id="PTHR34524">
    <property type="entry name" value="CALCYPHOSIN"/>
    <property type="match status" value="1"/>
</dbReference>
<keyword evidence="7" id="KW-1185">Reference proteome</keyword>
<dbReference type="Pfam" id="PF13499">
    <property type="entry name" value="EF-hand_7"/>
    <property type="match status" value="2"/>
</dbReference>
<dbReference type="SUPFAM" id="SSF47473">
    <property type="entry name" value="EF-hand"/>
    <property type="match status" value="2"/>
</dbReference>
<dbReference type="PROSITE" id="PS00018">
    <property type="entry name" value="EF_HAND_1"/>
    <property type="match status" value="2"/>
</dbReference>
<dbReference type="EMBL" id="JWZX01001079">
    <property type="protein sequence ID" value="KOO34824.1"/>
    <property type="molecule type" value="Genomic_DNA"/>
</dbReference>
<name>A0A0M0K7P4_9EUKA</name>
<sequence>MDVEDILVRMRQMLKKRGAVGIRGLTRNFQICDTDKSEKLNLAELTKCVNLCKLDLSQEEVRALHRHFDSSGDGLVSFDEFVKTVRGRMSEPRKKLVIKCFEALDQAGDGNGQLSVADLKPYFNVEHDPRFLTGEKTAHELLQEFVDGFERGQGGGDGVIGIDEWIGYYEELSAGIDDDDYFGVMLVNAWSALKKKGPNGEEVPAIQYVCEGDIDVLEQILRKNIFQKSVGTNEVRALKETFKRFDQDNSGEVNFREFCRAMECFGLSVSQPGQKGSGGVPPDVLRGLFNRYNTDGSECISYLEFTSGLFQREAEARSSDPAFTTGNGANLTLPNLVRDYDAVAASAAGLAPPPRCMPDTRKSPLLRPDGKGGSLGNYPVRPDRVVRPEERAKGFFR</sequence>
<evidence type="ECO:0000256" key="2">
    <source>
        <dbReference type="ARBA" id="ARBA00022737"/>
    </source>
</evidence>
<feature type="domain" description="EF-hand" evidence="5">
    <location>
        <begin position="56"/>
        <end position="91"/>
    </location>
</feature>
<dbReference type="InterPro" id="IPR011992">
    <property type="entry name" value="EF-hand-dom_pair"/>
</dbReference>
<gene>
    <name evidence="6" type="ORF">Ctob_012180</name>
</gene>
<feature type="domain" description="EF-hand" evidence="5">
    <location>
        <begin position="233"/>
        <end position="268"/>
    </location>
</feature>
<evidence type="ECO:0000259" key="5">
    <source>
        <dbReference type="PROSITE" id="PS50222"/>
    </source>
</evidence>
<dbReference type="CDD" id="cd00051">
    <property type="entry name" value="EFh"/>
    <property type="match status" value="1"/>
</dbReference>
<dbReference type="AlphaFoldDB" id="A0A0M0K7P4"/>
<evidence type="ECO:0000313" key="7">
    <source>
        <dbReference type="Proteomes" id="UP000037460"/>
    </source>
</evidence>
<protein>
    <submittedName>
        <fullName evidence="6">Calcyphosin-like protein</fullName>
    </submittedName>
</protein>
<dbReference type="Proteomes" id="UP000037460">
    <property type="component" value="Unassembled WGS sequence"/>
</dbReference>
<keyword evidence="3" id="KW-0106">Calcium</keyword>
<evidence type="ECO:0000256" key="4">
    <source>
        <dbReference type="SAM" id="MobiDB-lite"/>
    </source>
</evidence>
<keyword evidence="2" id="KW-0677">Repeat</keyword>
<dbReference type="OrthoDB" id="444540at2759"/>
<comment type="caution">
    <text evidence="6">The sequence shown here is derived from an EMBL/GenBank/DDBJ whole genome shotgun (WGS) entry which is preliminary data.</text>
</comment>
<feature type="region of interest" description="Disordered" evidence="4">
    <location>
        <begin position="351"/>
        <end position="397"/>
    </location>
</feature>
<evidence type="ECO:0000256" key="3">
    <source>
        <dbReference type="ARBA" id="ARBA00022837"/>
    </source>
</evidence>
<evidence type="ECO:0000256" key="1">
    <source>
        <dbReference type="ARBA" id="ARBA00022723"/>
    </source>
</evidence>
<feature type="compositionally biased region" description="Basic and acidic residues" evidence="4">
    <location>
        <begin position="381"/>
        <end position="397"/>
    </location>
</feature>
<dbReference type="SMART" id="SM00054">
    <property type="entry name" value="EFh"/>
    <property type="match status" value="4"/>
</dbReference>
<accession>A0A0M0K7P4</accession>
<dbReference type="InterPro" id="IPR002048">
    <property type="entry name" value="EF_hand_dom"/>
</dbReference>
<dbReference type="GO" id="GO:0005509">
    <property type="term" value="F:calcium ion binding"/>
    <property type="evidence" value="ECO:0007669"/>
    <property type="project" value="InterPro"/>
</dbReference>
<organism evidence="6 7">
    <name type="scientific">Chrysochromulina tobinii</name>
    <dbReference type="NCBI Taxonomy" id="1460289"/>
    <lineage>
        <taxon>Eukaryota</taxon>
        <taxon>Haptista</taxon>
        <taxon>Haptophyta</taxon>
        <taxon>Prymnesiophyceae</taxon>
        <taxon>Prymnesiales</taxon>
        <taxon>Chrysochromulinaceae</taxon>
        <taxon>Chrysochromulina</taxon>
    </lineage>
</organism>